<evidence type="ECO:0000256" key="1">
    <source>
        <dbReference type="ARBA" id="ARBA00001970"/>
    </source>
</evidence>
<keyword evidence="6 13" id="KW-0812">Transmembrane</keyword>
<evidence type="ECO:0000259" key="14">
    <source>
        <dbReference type="Pfam" id="PF01292"/>
    </source>
</evidence>
<evidence type="ECO:0000256" key="6">
    <source>
        <dbReference type="ARBA" id="ARBA00022692"/>
    </source>
</evidence>
<dbReference type="GO" id="GO:0005886">
    <property type="term" value="C:plasma membrane"/>
    <property type="evidence" value="ECO:0007669"/>
    <property type="project" value="UniProtKB-SubCell"/>
</dbReference>
<comment type="cofactor">
    <cofactor evidence="1">
        <name>heme b</name>
        <dbReference type="ChEBI" id="CHEBI:60344"/>
    </cofactor>
</comment>
<name>A0A917N8P6_9GAMM</name>
<feature type="domain" description="Cytochrome b561 bacterial/Ni-hydrogenase" evidence="14">
    <location>
        <begin position="7"/>
        <end position="175"/>
    </location>
</feature>
<dbReference type="GO" id="GO:0022904">
    <property type="term" value="P:respiratory electron transport chain"/>
    <property type="evidence" value="ECO:0007669"/>
    <property type="project" value="InterPro"/>
</dbReference>
<evidence type="ECO:0000256" key="10">
    <source>
        <dbReference type="ARBA" id="ARBA00023004"/>
    </source>
</evidence>
<feature type="transmembrane region" description="Helical" evidence="13">
    <location>
        <begin position="142"/>
        <end position="163"/>
    </location>
</feature>
<dbReference type="GO" id="GO:0046872">
    <property type="term" value="F:metal ion binding"/>
    <property type="evidence" value="ECO:0007669"/>
    <property type="project" value="UniProtKB-KW"/>
</dbReference>
<keyword evidence="4" id="KW-1003">Cell membrane</keyword>
<keyword evidence="11 13" id="KW-0472">Membrane</keyword>
<evidence type="ECO:0000256" key="7">
    <source>
        <dbReference type="ARBA" id="ARBA00022723"/>
    </source>
</evidence>
<feature type="transmembrane region" description="Helical" evidence="13">
    <location>
        <begin position="12"/>
        <end position="32"/>
    </location>
</feature>
<evidence type="ECO:0000256" key="4">
    <source>
        <dbReference type="ARBA" id="ARBA00022475"/>
    </source>
</evidence>
<evidence type="ECO:0000256" key="11">
    <source>
        <dbReference type="ARBA" id="ARBA00023136"/>
    </source>
</evidence>
<dbReference type="RefSeq" id="WP_131775463.1">
    <property type="nucleotide sequence ID" value="NZ_BMOB01000001.1"/>
</dbReference>
<evidence type="ECO:0000256" key="2">
    <source>
        <dbReference type="ARBA" id="ARBA00004651"/>
    </source>
</evidence>
<evidence type="ECO:0000256" key="8">
    <source>
        <dbReference type="ARBA" id="ARBA00022982"/>
    </source>
</evidence>
<organism evidence="15 16">
    <name type="scientific">Legionella impletisoli</name>
    <dbReference type="NCBI Taxonomy" id="343510"/>
    <lineage>
        <taxon>Bacteria</taxon>
        <taxon>Pseudomonadati</taxon>
        <taxon>Pseudomonadota</taxon>
        <taxon>Gammaproteobacteria</taxon>
        <taxon>Legionellales</taxon>
        <taxon>Legionellaceae</taxon>
        <taxon>Legionella</taxon>
    </lineage>
</organism>
<comment type="similarity">
    <text evidence="12">Belongs to the cytochrome b561 family.</text>
</comment>
<evidence type="ECO:0000256" key="12">
    <source>
        <dbReference type="ARBA" id="ARBA00037975"/>
    </source>
</evidence>
<dbReference type="InterPro" id="IPR052168">
    <property type="entry name" value="Cytochrome_b561_oxidase"/>
</dbReference>
<reference evidence="15" key="2">
    <citation type="submission" date="2020-09" db="EMBL/GenBank/DDBJ databases">
        <authorList>
            <person name="Sun Q."/>
            <person name="Ohkuma M."/>
        </authorList>
    </citation>
    <scope>NUCLEOTIDE SEQUENCE</scope>
    <source>
        <strain evidence="15">JCM 13919</strain>
    </source>
</reference>
<evidence type="ECO:0000256" key="13">
    <source>
        <dbReference type="SAM" id="Phobius"/>
    </source>
</evidence>
<dbReference type="OrthoDB" id="8589936at2"/>
<accession>A0A917N8P6</accession>
<gene>
    <name evidence="15" type="ORF">GCM10007966_02210</name>
</gene>
<keyword evidence="16" id="KW-1185">Reference proteome</keyword>
<protein>
    <submittedName>
        <fullName evidence="15">Cytochrome b</fullName>
    </submittedName>
</protein>
<evidence type="ECO:0000256" key="3">
    <source>
        <dbReference type="ARBA" id="ARBA00022448"/>
    </source>
</evidence>
<keyword evidence="9 13" id="KW-1133">Transmembrane helix</keyword>
<keyword evidence="5" id="KW-0349">Heme</keyword>
<proteinExistence type="inferred from homology"/>
<dbReference type="InterPro" id="IPR011577">
    <property type="entry name" value="Cyt_b561_bac/Ni-Hgenase"/>
</dbReference>
<keyword evidence="10" id="KW-0408">Iron</keyword>
<dbReference type="GO" id="GO:0020037">
    <property type="term" value="F:heme binding"/>
    <property type="evidence" value="ECO:0007669"/>
    <property type="project" value="TreeGrafter"/>
</dbReference>
<evidence type="ECO:0000313" key="16">
    <source>
        <dbReference type="Proteomes" id="UP000630149"/>
    </source>
</evidence>
<keyword evidence="7" id="KW-0479">Metal-binding</keyword>
<dbReference type="EMBL" id="BMOB01000001">
    <property type="protein sequence ID" value="GGI77019.1"/>
    <property type="molecule type" value="Genomic_DNA"/>
</dbReference>
<dbReference type="Gene3D" id="1.20.950.20">
    <property type="entry name" value="Transmembrane di-heme cytochromes, Chain C"/>
    <property type="match status" value="1"/>
</dbReference>
<dbReference type="PANTHER" id="PTHR30529:SF1">
    <property type="entry name" value="CYTOCHROME B561 HOMOLOG 2"/>
    <property type="match status" value="1"/>
</dbReference>
<keyword evidence="8" id="KW-0249">Electron transport</keyword>
<dbReference type="Pfam" id="PF01292">
    <property type="entry name" value="Ni_hydr_CYTB"/>
    <property type="match status" value="1"/>
</dbReference>
<keyword evidence="3" id="KW-0813">Transport</keyword>
<sequence>MNSMVQYSSGSKFFHWLIAIMVTFMLCFGFFLDDLPKAIQPFAYMMHKSFGLTVLMLMVLRVIWIVKSGKPSLPNTVPFWEKAFSRIVQYSFYVLLFAMPLSGWIMSAAADKTPVFFGLFKAPLPIAPNQALAKFMNQSHGVIAWVLIGLLVLHVAGAVKHYFWDKDRVLQSMLPN</sequence>
<dbReference type="InterPro" id="IPR016174">
    <property type="entry name" value="Di-haem_cyt_TM"/>
</dbReference>
<dbReference type="GO" id="GO:0009055">
    <property type="term" value="F:electron transfer activity"/>
    <property type="evidence" value="ECO:0007669"/>
    <property type="project" value="InterPro"/>
</dbReference>
<comment type="caution">
    <text evidence="15">The sequence shown here is derived from an EMBL/GenBank/DDBJ whole genome shotgun (WGS) entry which is preliminary data.</text>
</comment>
<comment type="subcellular location">
    <subcellularLocation>
        <location evidence="2">Cell membrane</location>
        <topology evidence="2">Multi-pass membrane protein</topology>
    </subcellularLocation>
</comment>
<dbReference type="SUPFAM" id="SSF81342">
    <property type="entry name" value="Transmembrane di-heme cytochromes"/>
    <property type="match status" value="1"/>
</dbReference>
<feature type="transmembrane region" description="Helical" evidence="13">
    <location>
        <begin position="87"/>
        <end position="110"/>
    </location>
</feature>
<evidence type="ECO:0000313" key="15">
    <source>
        <dbReference type="EMBL" id="GGI77019.1"/>
    </source>
</evidence>
<evidence type="ECO:0000256" key="5">
    <source>
        <dbReference type="ARBA" id="ARBA00022617"/>
    </source>
</evidence>
<dbReference type="Proteomes" id="UP000630149">
    <property type="component" value="Unassembled WGS sequence"/>
</dbReference>
<evidence type="ECO:0000256" key="9">
    <source>
        <dbReference type="ARBA" id="ARBA00022989"/>
    </source>
</evidence>
<feature type="transmembrane region" description="Helical" evidence="13">
    <location>
        <begin position="44"/>
        <end position="66"/>
    </location>
</feature>
<dbReference type="AlphaFoldDB" id="A0A917N8P6"/>
<dbReference type="PANTHER" id="PTHR30529">
    <property type="entry name" value="CYTOCHROME B561"/>
    <property type="match status" value="1"/>
</dbReference>
<reference evidence="15" key="1">
    <citation type="journal article" date="2014" name="Int. J. Syst. Evol. Microbiol.">
        <title>Complete genome sequence of Corynebacterium casei LMG S-19264T (=DSM 44701T), isolated from a smear-ripened cheese.</title>
        <authorList>
            <consortium name="US DOE Joint Genome Institute (JGI-PGF)"/>
            <person name="Walter F."/>
            <person name="Albersmeier A."/>
            <person name="Kalinowski J."/>
            <person name="Ruckert C."/>
        </authorList>
    </citation>
    <scope>NUCLEOTIDE SEQUENCE</scope>
    <source>
        <strain evidence="15">JCM 13919</strain>
    </source>
</reference>